<dbReference type="STRING" id="1314783.A0A165LN83"/>
<dbReference type="GO" id="GO:0070840">
    <property type="term" value="F:dynein complex binding"/>
    <property type="evidence" value="ECO:0007669"/>
    <property type="project" value="TreeGrafter"/>
</dbReference>
<evidence type="ECO:0000256" key="3">
    <source>
        <dbReference type="ARBA" id="ARBA00016573"/>
    </source>
</evidence>
<dbReference type="InterPro" id="IPR027777">
    <property type="entry name" value="DCTN6"/>
</dbReference>
<accession>A0A165LN83</accession>
<evidence type="ECO:0000256" key="2">
    <source>
        <dbReference type="ARBA" id="ARBA00007719"/>
    </source>
</evidence>
<evidence type="ECO:0000256" key="1">
    <source>
        <dbReference type="ARBA" id="ARBA00004245"/>
    </source>
</evidence>
<evidence type="ECO:0000256" key="6">
    <source>
        <dbReference type="ARBA" id="ARBA00034687"/>
    </source>
</evidence>
<keyword evidence="4" id="KW-0963">Cytoplasm</keyword>
<comment type="similarity">
    <text evidence="2">Belongs to the dynactin subunits 5/6 family. Dynactin subunit 6 subfamily.</text>
</comment>
<dbReference type="PANTHER" id="PTHR13072:SF0">
    <property type="entry name" value="DYNACTIN SUBUNIT 6"/>
    <property type="match status" value="1"/>
</dbReference>
<comment type="subcellular location">
    <subcellularLocation>
        <location evidence="1">Cytoplasm</location>
        <location evidence="1">Cytoskeleton</location>
    </subcellularLocation>
</comment>
<dbReference type="OrthoDB" id="2355at2759"/>
<dbReference type="Gene3D" id="2.160.10.10">
    <property type="entry name" value="Hexapeptide repeat proteins"/>
    <property type="match status" value="1"/>
</dbReference>
<dbReference type="PANTHER" id="PTHR13072">
    <property type="entry name" value="DYNACTIN 6"/>
    <property type="match status" value="1"/>
</dbReference>
<keyword evidence="8" id="KW-1185">Reference proteome</keyword>
<evidence type="ECO:0000313" key="8">
    <source>
        <dbReference type="Proteomes" id="UP000076727"/>
    </source>
</evidence>
<keyword evidence="5" id="KW-0206">Cytoskeleton</keyword>
<dbReference type="AlphaFoldDB" id="A0A165LN83"/>
<dbReference type="GO" id="GO:0005869">
    <property type="term" value="C:dynactin complex"/>
    <property type="evidence" value="ECO:0007669"/>
    <property type="project" value="InterPro"/>
</dbReference>
<protein>
    <recommendedName>
        <fullName evidence="3">Dynactin subunit 6</fullName>
    </recommendedName>
</protein>
<organism evidence="7 8">
    <name type="scientific">Daedalea quercina L-15889</name>
    <dbReference type="NCBI Taxonomy" id="1314783"/>
    <lineage>
        <taxon>Eukaryota</taxon>
        <taxon>Fungi</taxon>
        <taxon>Dikarya</taxon>
        <taxon>Basidiomycota</taxon>
        <taxon>Agaricomycotina</taxon>
        <taxon>Agaricomycetes</taxon>
        <taxon>Polyporales</taxon>
        <taxon>Fomitopsis</taxon>
    </lineage>
</organism>
<comment type="function">
    <text evidence="6">Part of the dynactin complex that activates the molecular motor dynein for ultra-processive transport along microtubules.</text>
</comment>
<reference evidence="7 8" key="1">
    <citation type="journal article" date="2016" name="Mol. Biol. Evol.">
        <title>Comparative Genomics of Early-Diverging Mushroom-Forming Fungi Provides Insights into the Origins of Lignocellulose Decay Capabilities.</title>
        <authorList>
            <person name="Nagy L.G."/>
            <person name="Riley R."/>
            <person name="Tritt A."/>
            <person name="Adam C."/>
            <person name="Daum C."/>
            <person name="Floudas D."/>
            <person name="Sun H."/>
            <person name="Yadav J.S."/>
            <person name="Pangilinan J."/>
            <person name="Larsson K.H."/>
            <person name="Matsuura K."/>
            <person name="Barry K."/>
            <person name="Labutti K."/>
            <person name="Kuo R."/>
            <person name="Ohm R.A."/>
            <person name="Bhattacharya S.S."/>
            <person name="Shirouzu T."/>
            <person name="Yoshinaga Y."/>
            <person name="Martin F.M."/>
            <person name="Grigoriev I.V."/>
            <person name="Hibbett D.S."/>
        </authorList>
    </citation>
    <scope>NUCLEOTIDE SEQUENCE [LARGE SCALE GENOMIC DNA]</scope>
    <source>
        <strain evidence="7 8">L-15889</strain>
    </source>
</reference>
<dbReference type="GO" id="GO:0007052">
    <property type="term" value="P:mitotic spindle organization"/>
    <property type="evidence" value="ECO:0007669"/>
    <property type="project" value="TreeGrafter"/>
</dbReference>
<dbReference type="Proteomes" id="UP000076727">
    <property type="component" value="Unassembled WGS sequence"/>
</dbReference>
<proteinExistence type="inferred from homology"/>
<gene>
    <name evidence="7" type="ORF">DAEQUDRAFT_769496</name>
</gene>
<sequence length="193" mass="21392">MPPIRDKFTIHSKAVVCQDVELKGDITIGAGTIVHPKATIFAIAGPIVIGAGCIIEEGVILVNRRVPSRLRLAFPHSSSSRKEVMRIGDDNIFEIGCRVECPSIGNFNTVSARARVHHTVRLSSYCVIGAACLVVPTEDEIVDEYTVIYGPAAERRIWSERGKIQEADLRKKHAEYLKEMLPKFNRLRRGDGT</sequence>
<evidence type="ECO:0000256" key="5">
    <source>
        <dbReference type="ARBA" id="ARBA00023212"/>
    </source>
</evidence>
<dbReference type="EMBL" id="KV429122">
    <property type="protein sequence ID" value="KZT64639.1"/>
    <property type="molecule type" value="Genomic_DNA"/>
</dbReference>
<dbReference type="CDD" id="cd04646">
    <property type="entry name" value="LbH_Dynactin_6"/>
    <property type="match status" value="1"/>
</dbReference>
<name>A0A165LN83_9APHY</name>
<dbReference type="InterPro" id="IPR011004">
    <property type="entry name" value="Trimer_LpxA-like_sf"/>
</dbReference>
<dbReference type="SUPFAM" id="SSF51161">
    <property type="entry name" value="Trimeric LpxA-like enzymes"/>
    <property type="match status" value="1"/>
</dbReference>
<evidence type="ECO:0000313" key="7">
    <source>
        <dbReference type="EMBL" id="KZT64639.1"/>
    </source>
</evidence>
<evidence type="ECO:0000256" key="4">
    <source>
        <dbReference type="ARBA" id="ARBA00022490"/>
    </source>
</evidence>